<dbReference type="Proteomes" id="UP000078200">
    <property type="component" value="Unassembled WGS sequence"/>
</dbReference>
<organism evidence="1 2">
    <name type="scientific">Glossina austeni</name>
    <name type="common">Savannah tsetse fly</name>
    <dbReference type="NCBI Taxonomy" id="7395"/>
    <lineage>
        <taxon>Eukaryota</taxon>
        <taxon>Metazoa</taxon>
        <taxon>Ecdysozoa</taxon>
        <taxon>Arthropoda</taxon>
        <taxon>Hexapoda</taxon>
        <taxon>Insecta</taxon>
        <taxon>Pterygota</taxon>
        <taxon>Neoptera</taxon>
        <taxon>Endopterygota</taxon>
        <taxon>Diptera</taxon>
        <taxon>Brachycera</taxon>
        <taxon>Muscomorpha</taxon>
        <taxon>Hippoboscoidea</taxon>
        <taxon>Glossinidae</taxon>
        <taxon>Glossina</taxon>
    </lineage>
</organism>
<reference evidence="1" key="1">
    <citation type="submission" date="2020-05" db="UniProtKB">
        <authorList>
            <consortium name="EnsemblMetazoa"/>
        </authorList>
    </citation>
    <scope>IDENTIFICATION</scope>
    <source>
        <strain evidence="1">TTRI</strain>
    </source>
</reference>
<keyword evidence="2" id="KW-1185">Reference proteome</keyword>
<sequence length="102" mass="12042">MSSCSKFIYFGHYRGILYRLNNGKLLLHFCKQFKKVDKILLKETNAMKSFIKKVDNERTNERTPALLTYINETRCVLSKTNQPSKYKEIELKSHLSVELTYC</sequence>
<proteinExistence type="predicted"/>
<protein>
    <submittedName>
        <fullName evidence="1">Uncharacterized protein</fullName>
    </submittedName>
</protein>
<dbReference type="EnsemblMetazoa" id="GAUT030764-RA">
    <property type="protein sequence ID" value="GAUT030764-PA"/>
    <property type="gene ID" value="GAUT030764"/>
</dbReference>
<accession>A0A1A9VA85</accession>
<dbReference type="VEuPathDB" id="VectorBase:GAUT030764"/>
<dbReference type="AlphaFoldDB" id="A0A1A9VA85"/>
<name>A0A1A9VA85_GLOAU</name>
<evidence type="ECO:0000313" key="2">
    <source>
        <dbReference type="Proteomes" id="UP000078200"/>
    </source>
</evidence>
<evidence type="ECO:0000313" key="1">
    <source>
        <dbReference type="EnsemblMetazoa" id="GAUT030764-PA"/>
    </source>
</evidence>